<proteinExistence type="predicted"/>
<dbReference type="EMBL" id="KL363206">
    <property type="protein sequence ID" value="KFD54566.1"/>
    <property type="molecule type" value="Genomic_DNA"/>
</dbReference>
<dbReference type="AlphaFoldDB" id="A0A085MBH0"/>
<evidence type="ECO:0000313" key="2">
    <source>
        <dbReference type="EMBL" id="KFD64901.1"/>
    </source>
</evidence>
<protein>
    <submittedName>
        <fullName evidence="1">Uncharacterized protein</fullName>
    </submittedName>
</protein>
<reference evidence="1 3" key="1">
    <citation type="journal article" date="2014" name="Nat. Genet.">
        <title>Genome and transcriptome of the porcine whipworm Trichuris suis.</title>
        <authorList>
            <person name="Jex A.R."/>
            <person name="Nejsum P."/>
            <person name="Schwarz E.M."/>
            <person name="Hu L."/>
            <person name="Young N.D."/>
            <person name="Hall R.S."/>
            <person name="Korhonen P.K."/>
            <person name="Liao S."/>
            <person name="Thamsborg S."/>
            <person name="Xia J."/>
            <person name="Xu P."/>
            <person name="Wang S."/>
            <person name="Scheerlinck J.P."/>
            <person name="Hofmann A."/>
            <person name="Sternberg P.W."/>
            <person name="Wang J."/>
            <person name="Gasser R.B."/>
        </authorList>
    </citation>
    <scope>NUCLEOTIDE SEQUENCE [LARGE SCALE GENOMIC DNA]</scope>
    <source>
        <strain evidence="2">DCEP-RM93F</strain>
        <strain evidence="1">DCEP-RM93M</strain>
    </source>
</reference>
<evidence type="ECO:0000313" key="3">
    <source>
        <dbReference type="Proteomes" id="UP000030764"/>
    </source>
</evidence>
<accession>A0A085MBH0</accession>
<sequence length="150" mass="17321">MDYNNEIAIPVRPVRRVTTRYGAFRSHVTRHHRKLPSLTFLGFTVCRLTWPINFGKDVSVSSIMSRRASVSPPRSGCSASDHPVERTFIYNNIRALRSCQIHRQRMMLRSTTDSKTADEASHLYVTIRKFALMATDKRLQWELINLSICP</sequence>
<name>A0A085MBH0_9BILA</name>
<dbReference type="Proteomes" id="UP000030764">
    <property type="component" value="Unassembled WGS sequence"/>
</dbReference>
<organism evidence="1 3">
    <name type="scientific">Trichuris suis</name>
    <name type="common">pig whipworm</name>
    <dbReference type="NCBI Taxonomy" id="68888"/>
    <lineage>
        <taxon>Eukaryota</taxon>
        <taxon>Metazoa</taxon>
        <taxon>Ecdysozoa</taxon>
        <taxon>Nematoda</taxon>
        <taxon>Enoplea</taxon>
        <taxon>Dorylaimia</taxon>
        <taxon>Trichinellida</taxon>
        <taxon>Trichuridae</taxon>
        <taxon>Trichuris</taxon>
    </lineage>
</organism>
<dbReference type="EMBL" id="KL367548">
    <property type="protein sequence ID" value="KFD64901.1"/>
    <property type="molecule type" value="Genomic_DNA"/>
</dbReference>
<evidence type="ECO:0000313" key="1">
    <source>
        <dbReference type="EMBL" id="KFD54566.1"/>
    </source>
</evidence>
<keyword evidence="3" id="KW-1185">Reference proteome</keyword>
<dbReference type="Proteomes" id="UP000030758">
    <property type="component" value="Unassembled WGS sequence"/>
</dbReference>
<gene>
    <name evidence="1" type="ORF">M513_04511</name>
    <name evidence="2" type="ORF">M514_04511</name>
</gene>